<dbReference type="OrthoDB" id="5324144at2759"/>
<accession>A0A9W4N4D0</accession>
<dbReference type="PROSITE" id="PS51257">
    <property type="entry name" value="PROKAR_LIPOPROTEIN"/>
    <property type="match status" value="1"/>
</dbReference>
<gene>
    <name evidence="2" type="ORF">POLS_LOCUS8738</name>
</gene>
<feature type="chain" id="PRO_5040748908" evidence="1">
    <location>
        <begin position="24"/>
        <end position="164"/>
    </location>
</feature>
<sequence>MVQIKIPMLATLTLLSASIGCSAATITNSLLLSSIADQLSLPASTWSANGTHTAKGFTSQSADTASPEGLKEDCDNINLNKKLAVDFRSDVLGDGVTGFFYKCEKVSSDTNKYWFTISAGDKAQIDQLCDPETTYPIVFDQQHNTWFIDEPFDCTRRTNPTDFF</sequence>
<keyword evidence="1" id="KW-0732">Signal</keyword>
<evidence type="ECO:0000313" key="3">
    <source>
        <dbReference type="Proteomes" id="UP001153618"/>
    </source>
</evidence>
<dbReference type="AlphaFoldDB" id="A0A9W4N4D0"/>
<feature type="signal peptide" evidence="1">
    <location>
        <begin position="1"/>
        <end position="23"/>
    </location>
</feature>
<name>A0A9W4N4D0_PENOL</name>
<organism evidence="2 3">
    <name type="scientific">Penicillium olsonii</name>
    <dbReference type="NCBI Taxonomy" id="99116"/>
    <lineage>
        <taxon>Eukaryota</taxon>
        <taxon>Fungi</taxon>
        <taxon>Dikarya</taxon>
        <taxon>Ascomycota</taxon>
        <taxon>Pezizomycotina</taxon>
        <taxon>Eurotiomycetes</taxon>
        <taxon>Eurotiomycetidae</taxon>
        <taxon>Eurotiales</taxon>
        <taxon>Aspergillaceae</taxon>
        <taxon>Penicillium</taxon>
    </lineage>
</organism>
<dbReference type="EMBL" id="CAJVOS010000071">
    <property type="protein sequence ID" value="CAG8249399.1"/>
    <property type="molecule type" value="Genomic_DNA"/>
</dbReference>
<proteinExistence type="predicted"/>
<evidence type="ECO:0000256" key="1">
    <source>
        <dbReference type="SAM" id="SignalP"/>
    </source>
</evidence>
<keyword evidence="3" id="KW-1185">Reference proteome</keyword>
<reference evidence="2" key="1">
    <citation type="submission" date="2021-07" db="EMBL/GenBank/DDBJ databases">
        <authorList>
            <person name="Branca A.L. A."/>
        </authorList>
    </citation>
    <scope>NUCLEOTIDE SEQUENCE</scope>
</reference>
<dbReference type="Proteomes" id="UP001153618">
    <property type="component" value="Unassembled WGS sequence"/>
</dbReference>
<evidence type="ECO:0000313" key="2">
    <source>
        <dbReference type="EMBL" id="CAG8249399.1"/>
    </source>
</evidence>
<comment type="caution">
    <text evidence="2">The sequence shown here is derived from an EMBL/GenBank/DDBJ whole genome shotgun (WGS) entry which is preliminary data.</text>
</comment>
<protein>
    <submittedName>
        <fullName evidence="2">Uncharacterized protein</fullName>
    </submittedName>
</protein>